<sequence>MGTGKKKIEIKKITKKTTRMVTFSKRKKGLFRKAEELESLTSSRVTSIVFSPSDIPYTYGDVNSVIKKHFSSCNRLETSTSVMNSHHSSYDVSGESSESKSSSTSKGNGLHGWVEDIDVEGCQNLNQLLMLKEQLEGTRKKILSNDFESFQAFFMRMGTGKKKIEIEKITKKTARMVAFSKRKRGLFRKAEELESLTSSRVTSVVFSPSDIPHTYGDVNSVIKKHFSSCNSSKSSTSSMNSHHSSYDVSGESSGSKSSSTSKGNGLRGWVEDIDLRFLNDAAMKRMRDNIKDFDFVTESPFSWSSLLSRVEESPNHDVLTSREVRVSFNRNLARKKKIEIEKIIKETSRMVTFSKRRKGLFKKAKEFESMTGSRVASIVLSPTGRPYTCGDVDYAIKRHFFNSRCMELLMSDMNSRDFNSNSNIVIYGETSGSKSSSTLKRNSLRNWVEGIDVEQCQNLNQLLMLKEQLEGTKEKIASIEDVEAFEALFV</sequence>
<dbReference type="PROSITE" id="PS50066">
    <property type="entry name" value="MADS_BOX_2"/>
    <property type="match status" value="3"/>
</dbReference>
<dbReference type="PANTHER" id="PTHR11945:SF441">
    <property type="entry name" value="AGAMOUS-LIKE MADS-BOX PROTEIN AGL29"/>
    <property type="match status" value="1"/>
</dbReference>
<comment type="caution">
    <text evidence="8">The sequence shown here is derived from an EMBL/GenBank/DDBJ whole genome shotgun (WGS) entry which is preliminary data.</text>
</comment>
<dbReference type="Pfam" id="PF00319">
    <property type="entry name" value="SRF-TF"/>
    <property type="match status" value="3"/>
</dbReference>
<keyword evidence="5" id="KW-0539">Nucleus</keyword>
<dbReference type="Gene3D" id="3.40.1810.10">
    <property type="entry name" value="Transcription factor, MADS-box"/>
    <property type="match status" value="3"/>
</dbReference>
<evidence type="ECO:0000256" key="2">
    <source>
        <dbReference type="ARBA" id="ARBA00023015"/>
    </source>
</evidence>
<dbReference type="Proteomes" id="UP000824120">
    <property type="component" value="Chromosome 2"/>
</dbReference>
<comment type="subcellular location">
    <subcellularLocation>
        <location evidence="1">Nucleus</location>
    </subcellularLocation>
</comment>
<feature type="domain" description="MADS-box" evidence="7">
    <location>
        <begin position="3"/>
        <end position="63"/>
    </location>
</feature>
<evidence type="ECO:0000313" key="8">
    <source>
        <dbReference type="EMBL" id="KAG5626290.1"/>
    </source>
</evidence>
<dbReference type="GO" id="GO:0000981">
    <property type="term" value="F:DNA-binding transcription factor activity, RNA polymerase II-specific"/>
    <property type="evidence" value="ECO:0007669"/>
    <property type="project" value="TreeGrafter"/>
</dbReference>
<dbReference type="InterPro" id="IPR002100">
    <property type="entry name" value="TF_MADSbox"/>
</dbReference>
<feature type="region of interest" description="Disordered" evidence="6">
    <location>
        <begin position="232"/>
        <end position="264"/>
    </location>
</feature>
<keyword evidence="9" id="KW-1185">Reference proteome</keyword>
<keyword evidence="4" id="KW-0804">Transcription</keyword>
<dbReference type="InterPro" id="IPR036879">
    <property type="entry name" value="TF_MADSbox_sf"/>
</dbReference>
<dbReference type="EMBL" id="JACXVP010000002">
    <property type="protein sequence ID" value="KAG5626290.1"/>
    <property type="molecule type" value="Genomic_DNA"/>
</dbReference>
<dbReference type="AlphaFoldDB" id="A0A9J6AQ38"/>
<dbReference type="CDD" id="cd00120">
    <property type="entry name" value="MADS"/>
    <property type="match status" value="3"/>
</dbReference>
<evidence type="ECO:0000259" key="7">
    <source>
        <dbReference type="PROSITE" id="PS50066"/>
    </source>
</evidence>
<evidence type="ECO:0000313" key="9">
    <source>
        <dbReference type="Proteomes" id="UP000824120"/>
    </source>
</evidence>
<evidence type="ECO:0000256" key="3">
    <source>
        <dbReference type="ARBA" id="ARBA00023125"/>
    </source>
</evidence>
<feature type="domain" description="MADS-box" evidence="7">
    <location>
        <begin position="333"/>
        <end position="393"/>
    </location>
</feature>
<feature type="domain" description="MADS-box" evidence="7">
    <location>
        <begin position="159"/>
        <end position="219"/>
    </location>
</feature>
<feature type="region of interest" description="Disordered" evidence="6">
    <location>
        <begin position="84"/>
        <end position="108"/>
    </location>
</feature>
<keyword evidence="3" id="KW-0238">DNA-binding</keyword>
<dbReference type="SUPFAM" id="SSF55455">
    <property type="entry name" value="SRF-like"/>
    <property type="match status" value="3"/>
</dbReference>
<protein>
    <recommendedName>
        <fullName evidence="7">MADS-box domain-containing protein</fullName>
    </recommendedName>
</protein>
<proteinExistence type="predicted"/>
<name>A0A9J6AQ38_SOLCO</name>
<dbReference type="SMART" id="SM00432">
    <property type="entry name" value="MADS"/>
    <property type="match status" value="3"/>
</dbReference>
<organism evidence="8 9">
    <name type="scientific">Solanum commersonii</name>
    <name type="common">Commerson's wild potato</name>
    <name type="synonym">Commerson's nightshade</name>
    <dbReference type="NCBI Taxonomy" id="4109"/>
    <lineage>
        <taxon>Eukaryota</taxon>
        <taxon>Viridiplantae</taxon>
        <taxon>Streptophyta</taxon>
        <taxon>Embryophyta</taxon>
        <taxon>Tracheophyta</taxon>
        <taxon>Spermatophyta</taxon>
        <taxon>Magnoliopsida</taxon>
        <taxon>eudicotyledons</taxon>
        <taxon>Gunneridae</taxon>
        <taxon>Pentapetalae</taxon>
        <taxon>asterids</taxon>
        <taxon>lamiids</taxon>
        <taxon>Solanales</taxon>
        <taxon>Solanaceae</taxon>
        <taxon>Solanoideae</taxon>
        <taxon>Solaneae</taxon>
        <taxon>Solanum</taxon>
    </lineage>
</organism>
<reference evidence="8 9" key="1">
    <citation type="submission" date="2020-09" db="EMBL/GenBank/DDBJ databases">
        <title>De no assembly of potato wild relative species, Solanum commersonii.</title>
        <authorList>
            <person name="Cho K."/>
        </authorList>
    </citation>
    <scope>NUCLEOTIDE SEQUENCE [LARGE SCALE GENOMIC DNA]</scope>
    <source>
        <strain evidence="8">LZ3.2</strain>
        <tissue evidence="8">Leaf</tissue>
    </source>
</reference>
<dbReference type="GO" id="GO:0005634">
    <property type="term" value="C:nucleus"/>
    <property type="evidence" value="ECO:0007669"/>
    <property type="project" value="UniProtKB-SubCell"/>
</dbReference>
<dbReference type="PRINTS" id="PR00404">
    <property type="entry name" value="MADSDOMAIN"/>
</dbReference>
<gene>
    <name evidence="8" type="ORF">H5410_011508</name>
</gene>
<evidence type="ECO:0000256" key="1">
    <source>
        <dbReference type="ARBA" id="ARBA00004123"/>
    </source>
</evidence>
<accession>A0A9J6AQ38</accession>
<dbReference type="PANTHER" id="PTHR11945">
    <property type="entry name" value="MADS BOX PROTEIN"/>
    <property type="match status" value="1"/>
</dbReference>
<evidence type="ECO:0000256" key="6">
    <source>
        <dbReference type="SAM" id="MobiDB-lite"/>
    </source>
</evidence>
<feature type="compositionally biased region" description="Low complexity" evidence="6">
    <location>
        <begin position="85"/>
        <end position="107"/>
    </location>
</feature>
<evidence type="ECO:0000256" key="4">
    <source>
        <dbReference type="ARBA" id="ARBA00023163"/>
    </source>
</evidence>
<dbReference type="GO" id="GO:0046983">
    <property type="term" value="F:protein dimerization activity"/>
    <property type="evidence" value="ECO:0007669"/>
    <property type="project" value="InterPro"/>
</dbReference>
<evidence type="ECO:0000256" key="5">
    <source>
        <dbReference type="ARBA" id="ARBA00023242"/>
    </source>
</evidence>
<dbReference type="OrthoDB" id="1278616at2759"/>
<keyword evidence="2" id="KW-0805">Transcription regulation</keyword>
<dbReference type="GO" id="GO:0000978">
    <property type="term" value="F:RNA polymerase II cis-regulatory region sequence-specific DNA binding"/>
    <property type="evidence" value="ECO:0007669"/>
    <property type="project" value="TreeGrafter"/>
</dbReference>